<evidence type="ECO:0000313" key="3">
    <source>
        <dbReference type="EMBL" id="GAA2016006.1"/>
    </source>
</evidence>
<proteinExistence type="predicted"/>
<dbReference type="PANTHER" id="PTHR46018:SF4">
    <property type="entry name" value="METALLO-HYDROLASE YHFI-RELATED"/>
    <property type="match status" value="1"/>
</dbReference>
<accession>A0ABN2TP09</accession>
<feature type="region of interest" description="Disordered" evidence="1">
    <location>
        <begin position="285"/>
        <end position="312"/>
    </location>
</feature>
<dbReference type="SUPFAM" id="SSF56281">
    <property type="entry name" value="Metallo-hydrolase/oxidoreductase"/>
    <property type="match status" value="1"/>
</dbReference>
<evidence type="ECO:0000313" key="4">
    <source>
        <dbReference type="Proteomes" id="UP001500755"/>
    </source>
</evidence>
<reference evidence="3 4" key="1">
    <citation type="journal article" date="2019" name="Int. J. Syst. Evol. Microbiol.">
        <title>The Global Catalogue of Microorganisms (GCM) 10K type strain sequencing project: providing services to taxonomists for standard genome sequencing and annotation.</title>
        <authorList>
            <consortium name="The Broad Institute Genomics Platform"/>
            <consortium name="The Broad Institute Genome Sequencing Center for Infectious Disease"/>
            <person name="Wu L."/>
            <person name="Ma J."/>
        </authorList>
    </citation>
    <scope>NUCLEOTIDE SEQUENCE [LARGE SCALE GENOMIC DNA]</scope>
    <source>
        <strain evidence="3 4">JCM 14546</strain>
    </source>
</reference>
<dbReference type="Proteomes" id="UP001500755">
    <property type="component" value="Unassembled WGS sequence"/>
</dbReference>
<gene>
    <name evidence="3" type="ORF">GCM10009755_29600</name>
</gene>
<dbReference type="RefSeq" id="WP_344310997.1">
    <property type="nucleotide sequence ID" value="NZ_BAAANO010000043.1"/>
</dbReference>
<keyword evidence="4" id="KW-1185">Reference proteome</keyword>
<comment type="caution">
    <text evidence="3">The sequence shown here is derived from an EMBL/GenBank/DDBJ whole genome shotgun (WGS) entry which is preliminary data.</text>
</comment>
<dbReference type="EMBL" id="BAAANO010000043">
    <property type="protein sequence ID" value="GAA2016006.1"/>
    <property type="molecule type" value="Genomic_DNA"/>
</dbReference>
<evidence type="ECO:0000256" key="1">
    <source>
        <dbReference type="SAM" id="MobiDB-lite"/>
    </source>
</evidence>
<sequence>MMRLTAIGTSGSFPGTDSPASCYLVDYDDGDRQWRVVLDLGNGAMGALQAYTELGRIDALVLSHLHADHCIDVTTLFVRYRYDPQYFCPADGAEAVDPRPALPAWAPAGAEARLTAAYHVEPGASPVPGSPDPVALGEVFDFRDLAPRTPFRVGPLEFEPFLVDHPVEGYAFRITDPTGAVLTYSGDTDECEELVAAAQDADLFLCEAAFQEDRDTARGIHLTGLRAGASATRAGARTLVLTHIPPWTDRGIIRAEAAGTYDGPIELAKPGSTWTVAADGPRCLGPGGASGAAPAPTIDIPAGIAPAGDRQE</sequence>
<protein>
    <submittedName>
        <fullName evidence="3">MBL fold metallo-hydrolase</fullName>
    </submittedName>
</protein>
<organism evidence="3 4">
    <name type="scientific">Brevibacterium samyangense</name>
    <dbReference type="NCBI Taxonomy" id="366888"/>
    <lineage>
        <taxon>Bacteria</taxon>
        <taxon>Bacillati</taxon>
        <taxon>Actinomycetota</taxon>
        <taxon>Actinomycetes</taxon>
        <taxon>Micrococcales</taxon>
        <taxon>Brevibacteriaceae</taxon>
        <taxon>Brevibacterium</taxon>
    </lineage>
</organism>
<dbReference type="InterPro" id="IPR036866">
    <property type="entry name" value="RibonucZ/Hydroxyglut_hydro"/>
</dbReference>
<evidence type="ECO:0000259" key="2">
    <source>
        <dbReference type="Pfam" id="PF12706"/>
    </source>
</evidence>
<feature type="domain" description="Metallo-beta-lactamase" evidence="2">
    <location>
        <begin position="38"/>
        <end position="244"/>
    </location>
</feature>
<dbReference type="PANTHER" id="PTHR46018">
    <property type="entry name" value="ZINC PHOSPHODIESTERASE ELAC PROTEIN 1"/>
    <property type="match status" value="1"/>
</dbReference>
<dbReference type="Pfam" id="PF12706">
    <property type="entry name" value="Lactamase_B_2"/>
    <property type="match status" value="1"/>
</dbReference>
<dbReference type="CDD" id="cd07716">
    <property type="entry name" value="RNaseZ_short-form-like_MBL-fold"/>
    <property type="match status" value="1"/>
</dbReference>
<dbReference type="InterPro" id="IPR001279">
    <property type="entry name" value="Metallo-B-lactamas"/>
</dbReference>
<dbReference type="Gene3D" id="3.60.15.10">
    <property type="entry name" value="Ribonuclease Z/Hydroxyacylglutathione hydrolase-like"/>
    <property type="match status" value="1"/>
</dbReference>
<name>A0ABN2TP09_9MICO</name>